<dbReference type="RefSeq" id="WP_123068926.1">
    <property type="nucleotide sequence ID" value="NZ_JSAB01000064.1"/>
</dbReference>
<dbReference type="AlphaFoldDB" id="A0A422QN12"/>
<keyword evidence="2" id="KW-1185">Reference proteome</keyword>
<evidence type="ECO:0000313" key="2">
    <source>
        <dbReference type="Proteomes" id="UP000283254"/>
    </source>
</evidence>
<reference evidence="1" key="1">
    <citation type="submission" date="2014-10" db="EMBL/GenBank/DDBJ databases">
        <title>Massilia sp. genome.</title>
        <authorList>
            <person name="Xu B."/>
            <person name="Dai L."/>
            <person name="Huang Z."/>
        </authorList>
    </citation>
    <scope>NUCLEOTIDE SEQUENCE [LARGE SCALE GENOMIC DNA]</scope>
    <source>
        <strain evidence="1">CFS-1</strain>
    </source>
</reference>
<proteinExistence type="predicted"/>
<dbReference type="OrthoDB" id="8891557at2"/>
<gene>
    <name evidence="1" type="ORF">NM04_07555</name>
</gene>
<accession>A0A422QN12</accession>
<protein>
    <submittedName>
        <fullName evidence="1">Uncharacterized protein</fullName>
    </submittedName>
</protein>
<dbReference type="EMBL" id="JSAB01000064">
    <property type="protein sequence ID" value="RNF31358.1"/>
    <property type="molecule type" value="Genomic_DNA"/>
</dbReference>
<organism evidence="1 2">
    <name type="scientific">Massilia aurea</name>
    <dbReference type="NCBI Taxonomy" id="373040"/>
    <lineage>
        <taxon>Bacteria</taxon>
        <taxon>Pseudomonadati</taxon>
        <taxon>Pseudomonadota</taxon>
        <taxon>Betaproteobacteria</taxon>
        <taxon>Burkholderiales</taxon>
        <taxon>Oxalobacteraceae</taxon>
        <taxon>Telluria group</taxon>
        <taxon>Massilia</taxon>
    </lineage>
</organism>
<comment type="caution">
    <text evidence="1">The sequence shown here is derived from an EMBL/GenBank/DDBJ whole genome shotgun (WGS) entry which is preliminary data.</text>
</comment>
<evidence type="ECO:0000313" key="1">
    <source>
        <dbReference type="EMBL" id="RNF31358.1"/>
    </source>
</evidence>
<sequence length="295" mass="31877">MALSPCASTVRATIISMVLSGLMLYDEALAQSDASAGRPVSYALVAAMGQSFSFVAEKRVVGSHMAPYDRSNIDMPEDGLNRLVLHNLDELVGASAPDSKRIFLSIPTPGVNLVAPADREQAAIEAVIKALQDYPERAAWDKIVVVTPAYRSQSKNNMASMLGGLGIFIQPMCRSTLTDLKCDTPADLPGGPATVLTPDGKKIASTTFQAPFSYLCIWILDPKTLAVISKEKVFDEQKLNDLTANPLSPVQSMDKQFTAKVMTNLINSSIHKAIRRSGLTAKVEVREVKVPEIQE</sequence>
<name>A0A422QN12_9BURK</name>
<dbReference type="Proteomes" id="UP000283254">
    <property type="component" value="Unassembled WGS sequence"/>
</dbReference>